<dbReference type="AlphaFoldDB" id="X1L8G2"/>
<feature type="domain" description="Solute-binding protein family 5" evidence="5">
    <location>
        <begin position="1"/>
        <end position="136"/>
    </location>
</feature>
<gene>
    <name evidence="6" type="ORF">S03H2_69598</name>
</gene>
<comment type="subcellular location">
    <subcellularLocation>
        <location evidence="1">Cell envelope</location>
    </subcellularLocation>
</comment>
<dbReference type="GO" id="GO:0030313">
    <property type="term" value="C:cell envelope"/>
    <property type="evidence" value="ECO:0007669"/>
    <property type="project" value="UniProtKB-SubCell"/>
</dbReference>
<feature type="non-terminal residue" evidence="6">
    <location>
        <position position="1"/>
    </location>
</feature>
<dbReference type="GO" id="GO:0015833">
    <property type="term" value="P:peptide transport"/>
    <property type="evidence" value="ECO:0007669"/>
    <property type="project" value="TreeGrafter"/>
</dbReference>
<dbReference type="GO" id="GO:1904680">
    <property type="term" value="F:peptide transmembrane transporter activity"/>
    <property type="evidence" value="ECO:0007669"/>
    <property type="project" value="TreeGrafter"/>
</dbReference>
<evidence type="ECO:0000256" key="2">
    <source>
        <dbReference type="ARBA" id="ARBA00005695"/>
    </source>
</evidence>
<evidence type="ECO:0000256" key="3">
    <source>
        <dbReference type="ARBA" id="ARBA00022448"/>
    </source>
</evidence>
<feature type="non-terminal residue" evidence="6">
    <location>
        <position position="136"/>
    </location>
</feature>
<name>X1L8G2_9ZZZZ</name>
<evidence type="ECO:0000256" key="1">
    <source>
        <dbReference type="ARBA" id="ARBA00004196"/>
    </source>
</evidence>
<dbReference type="SUPFAM" id="SSF53850">
    <property type="entry name" value="Periplasmic binding protein-like II"/>
    <property type="match status" value="1"/>
</dbReference>
<dbReference type="Gene3D" id="3.10.105.10">
    <property type="entry name" value="Dipeptide-binding Protein, Domain 3"/>
    <property type="match status" value="1"/>
</dbReference>
<dbReference type="EMBL" id="BARU01046027">
    <property type="protein sequence ID" value="GAH98709.1"/>
    <property type="molecule type" value="Genomic_DNA"/>
</dbReference>
<dbReference type="InterPro" id="IPR000914">
    <property type="entry name" value="SBP_5_dom"/>
</dbReference>
<keyword evidence="3" id="KW-0813">Transport</keyword>
<protein>
    <recommendedName>
        <fullName evidence="5">Solute-binding protein family 5 domain-containing protein</fullName>
    </recommendedName>
</protein>
<proteinExistence type="inferred from homology"/>
<sequence>DDINIRRAFSQAIDKDKLVSLVFRGMVQPADGILPPGMPGFNEDLAGLNYDVTEARELIQASKYGDVSNLPPITITTMGWGGLISQGLEAIISEWRNNLGVEVKVRQLEPERFLYHLRQEKDKMFYIGWVADYPHP</sequence>
<comment type="similarity">
    <text evidence="2">Belongs to the bacterial solute-binding protein 5 family.</text>
</comment>
<evidence type="ECO:0000313" key="6">
    <source>
        <dbReference type="EMBL" id="GAH98709.1"/>
    </source>
</evidence>
<comment type="caution">
    <text evidence="6">The sequence shown here is derived from an EMBL/GenBank/DDBJ whole genome shotgun (WGS) entry which is preliminary data.</text>
</comment>
<dbReference type="InterPro" id="IPR039424">
    <property type="entry name" value="SBP_5"/>
</dbReference>
<keyword evidence="4" id="KW-0732">Signal</keyword>
<organism evidence="6">
    <name type="scientific">marine sediment metagenome</name>
    <dbReference type="NCBI Taxonomy" id="412755"/>
    <lineage>
        <taxon>unclassified sequences</taxon>
        <taxon>metagenomes</taxon>
        <taxon>ecological metagenomes</taxon>
    </lineage>
</organism>
<dbReference type="PANTHER" id="PTHR30290:SF10">
    <property type="entry name" value="PERIPLASMIC OLIGOPEPTIDE-BINDING PROTEIN-RELATED"/>
    <property type="match status" value="1"/>
</dbReference>
<dbReference type="Pfam" id="PF00496">
    <property type="entry name" value="SBP_bac_5"/>
    <property type="match status" value="1"/>
</dbReference>
<accession>X1L8G2</accession>
<dbReference type="PANTHER" id="PTHR30290">
    <property type="entry name" value="PERIPLASMIC BINDING COMPONENT OF ABC TRANSPORTER"/>
    <property type="match status" value="1"/>
</dbReference>
<reference evidence="6" key="1">
    <citation type="journal article" date="2014" name="Front. Microbiol.">
        <title>High frequency of phylogenetically diverse reductive dehalogenase-homologous genes in deep subseafloor sedimentary metagenomes.</title>
        <authorList>
            <person name="Kawai M."/>
            <person name="Futagami T."/>
            <person name="Toyoda A."/>
            <person name="Takaki Y."/>
            <person name="Nishi S."/>
            <person name="Hori S."/>
            <person name="Arai W."/>
            <person name="Tsubouchi T."/>
            <person name="Morono Y."/>
            <person name="Uchiyama I."/>
            <person name="Ito T."/>
            <person name="Fujiyama A."/>
            <person name="Inagaki F."/>
            <person name="Takami H."/>
        </authorList>
    </citation>
    <scope>NUCLEOTIDE SEQUENCE</scope>
    <source>
        <strain evidence="6">Expedition CK06-06</strain>
    </source>
</reference>
<evidence type="ECO:0000259" key="5">
    <source>
        <dbReference type="Pfam" id="PF00496"/>
    </source>
</evidence>
<evidence type="ECO:0000256" key="4">
    <source>
        <dbReference type="ARBA" id="ARBA00022729"/>
    </source>
</evidence>